<feature type="non-terminal residue" evidence="1">
    <location>
        <position position="266"/>
    </location>
</feature>
<proteinExistence type="predicted"/>
<dbReference type="Proteomes" id="UP001529510">
    <property type="component" value="Unassembled WGS sequence"/>
</dbReference>
<reference evidence="1 2" key="1">
    <citation type="submission" date="2024-05" db="EMBL/GenBank/DDBJ databases">
        <title>Genome sequencing and assembly of Indian major carp, Cirrhinus mrigala (Hamilton, 1822).</title>
        <authorList>
            <person name="Mohindra V."/>
            <person name="Chowdhury L.M."/>
            <person name="Lal K."/>
            <person name="Jena J.K."/>
        </authorList>
    </citation>
    <scope>NUCLEOTIDE SEQUENCE [LARGE SCALE GENOMIC DNA]</scope>
    <source>
        <strain evidence="1">CM1030</strain>
        <tissue evidence="1">Blood</tissue>
    </source>
</reference>
<gene>
    <name evidence="1" type="ORF">M9458_018796</name>
</gene>
<sequence length="266" mass="29855">PSAALAYQLPGVVDNASDPEKVLALVQGKHVLVPTDNTATMAYINHQGSVCSFRMSQLARHLLLWSQGSHSFCVPLTWSGVEAPPSDGLAGTSRSVRLTRIHSFPVVVWPDRGPPQYRSIGTQLTERVMQARLSPSEEDTEEILLLTLFQPNRTWFLELLSSIPPGHIPLRKNLLSQGKGTIWNPRPDLWNYHLWTPETFHPQCPLYQAPVRPGNGAGVLPKRRTHGDAASNLCYPSSKEAWIGTFLLLHLRSMWQLTMTWWKADR</sequence>
<evidence type="ECO:0000313" key="1">
    <source>
        <dbReference type="EMBL" id="KAL0187126.1"/>
    </source>
</evidence>
<dbReference type="EMBL" id="JAMKFB020000008">
    <property type="protein sequence ID" value="KAL0187126.1"/>
    <property type="molecule type" value="Genomic_DNA"/>
</dbReference>
<dbReference type="AlphaFoldDB" id="A0ABD0QPM1"/>
<protein>
    <submittedName>
        <fullName evidence="1">Uncharacterized protein</fullName>
    </submittedName>
</protein>
<accession>A0ABD0QPM1</accession>
<organism evidence="1 2">
    <name type="scientific">Cirrhinus mrigala</name>
    <name type="common">Mrigala</name>
    <dbReference type="NCBI Taxonomy" id="683832"/>
    <lineage>
        <taxon>Eukaryota</taxon>
        <taxon>Metazoa</taxon>
        <taxon>Chordata</taxon>
        <taxon>Craniata</taxon>
        <taxon>Vertebrata</taxon>
        <taxon>Euteleostomi</taxon>
        <taxon>Actinopterygii</taxon>
        <taxon>Neopterygii</taxon>
        <taxon>Teleostei</taxon>
        <taxon>Ostariophysi</taxon>
        <taxon>Cypriniformes</taxon>
        <taxon>Cyprinidae</taxon>
        <taxon>Labeoninae</taxon>
        <taxon>Labeonini</taxon>
        <taxon>Cirrhinus</taxon>
    </lineage>
</organism>
<name>A0ABD0QPM1_CIRMR</name>
<keyword evidence="2" id="KW-1185">Reference proteome</keyword>
<comment type="caution">
    <text evidence="1">The sequence shown here is derived from an EMBL/GenBank/DDBJ whole genome shotgun (WGS) entry which is preliminary data.</text>
</comment>
<evidence type="ECO:0000313" key="2">
    <source>
        <dbReference type="Proteomes" id="UP001529510"/>
    </source>
</evidence>
<feature type="non-terminal residue" evidence="1">
    <location>
        <position position="1"/>
    </location>
</feature>